<evidence type="ECO:0000313" key="2">
    <source>
        <dbReference type="Proteomes" id="UP000014139"/>
    </source>
</evidence>
<dbReference type="SUPFAM" id="SSF81301">
    <property type="entry name" value="Nucleotidyltransferase"/>
    <property type="match status" value="1"/>
</dbReference>
<comment type="caution">
    <text evidence="1">The sequence shown here is derived from an EMBL/GenBank/DDBJ whole genome shotgun (WGS) entry which is preliminary data.</text>
</comment>
<organism evidence="1 2">
    <name type="scientific">Amycolatopsis vancoresmycina DSM 44592</name>
    <dbReference type="NCBI Taxonomy" id="1292037"/>
    <lineage>
        <taxon>Bacteria</taxon>
        <taxon>Bacillati</taxon>
        <taxon>Actinomycetota</taxon>
        <taxon>Actinomycetes</taxon>
        <taxon>Pseudonocardiales</taxon>
        <taxon>Pseudonocardiaceae</taxon>
        <taxon>Amycolatopsis</taxon>
    </lineage>
</organism>
<dbReference type="EMBL" id="AOUO01000382">
    <property type="protein sequence ID" value="EOD65648.1"/>
    <property type="molecule type" value="Genomic_DNA"/>
</dbReference>
<proteinExistence type="predicted"/>
<gene>
    <name evidence="1" type="ORF">H480_25563</name>
</gene>
<keyword evidence="2" id="KW-1185">Reference proteome</keyword>
<dbReference type="PATRIC" id="fig|1292037.4.peg.4834"/>
<dbReference type="Gene3D" id="3.30.460.10">
    <property type="entry name" value="Beta Polymerase, domain 2"/>
    <property type="match status" value="1"/>
</dbReference>
<sequence length="278" mass="30617">MRPPRYGGGVTTTEARTIAAEAARAYREAFGDRLIGAYLLGSLSYGGYSPAVSDIDLAIVLTDVRDGDPSLVSATTEALQGQSPLHRKLSVFWASLPALREGRDDGRFPAQDRLQLADHGRVLLGADVTREVARPPAADLLRESAKFAIAVLATDEVTAEFRTPRRLLADKVWFTKAVFFPVRFRYSATTESGRAATNDESLEWYLAQPEAPSKSLVRLGARVREGHPLDAAEVEPELAAGLVPLYRHYIEAELRRLREAGEPEDLVDAFEDWLKRLG</sequence>
<name>R1G293_9PSEU</name>
<accession>R1G293</accession>
<dbReference type="Proteomes" id="UP000014139">
    <property type="component" value="Unassembled WGS sequence"/>
</dbReference>
<protein>
    <submittedName>
        <fullName evidence="1">DNA polymerase, beta-like region</fullName>
    </submittedName>
</protein>
<reference evidence="1 2" key="1">
    <citation type="submission" date="2013-02" db="EMBL/GenBank/DDBJ databases">
        <title>Draft genome sequence of Amycolatopsis vancoresmycina strain DSM 44592T.</title>
        <authorList>
            <person name="Kumar S."/>
            <person name="Kaur N."/>
            <person name="Kaur C."/>
            <person name="Raghava G.P.S."/>
            <person name="Mayilraj S."/>
        </authorList>
    </citation>
    <scope>NUCLEOTIDE SEQUENCE [LARGE SCALE GENOMIC DNA]</scope>
    <source>
        <strain evidence="1 2">DSM 44592</strain>
    </source>
</reference>
<dbReference type="AlphaFoldDB" id="R1G293"/>
<dbReference type="eggNOG" id="ENOG5030VTJ">
    <property type="taxonomic scope" value="Bacteria"/>
</dbReference>
<dbReference type="InterPro" id="IPR043519">
    <property type="entry name" value="NT_sf"/>
</dbReference>
<evidence type="ECO:0000313" key="1">
    <source>
        <dbReference type="EMBL" id="EOD65648.1"/>
    </source>
</evidence>